<dbReference type="InterPro" id="IPR029044">
    <property type="entry name" value="Nucleotide-diphossugar_trans"/>
</dbReference>
<evidence type="ECO:0000259" key="3">
    <source>
        <dbReference type="Pfam" id="PF00535"/>
    </source>
</evidence>
<evidence type="ECO:0000256" key="2">
    <source>
        <dbReference type="ARBA" id="ARBA00022679"/>
    </source>
</evidence>
<keyword evidence="2 4" id="KW-0808">Transferase</keyword>
<organism evidence="4 5">
    <name type="scientific">Methanobrevibacter millerae</name>
    <dbReference type="NCBI Taxonomy" id="230361"/>
    <lineage>
        <taxon>Archaea</taxon>
        <taxon>Methanobacteriati</taxon>
        <taxon>Methanobacteriota</taxon>
        <taxon>Methanomada group</taxon>
        <taxon>Methanobacteria</taxon>
        <taxon>Methanobacteriales</taxon>
        <taxon>Methanobacteriaceae</taxon>
        <taxon>Methanobrevibacter</taxon>
    </lineage>
</organism>
<dbReference type="PANTHER" id="PTHR22916">
    <property type="entry name" value="GLYCOSYLTRANSFERASE"/>
    <property type="match status" value="1"/>
</dbReference>
<reference evidence="4 5" key="1">
    <citation type="submission" date="2015-04" db="EMBL/GenBank/DDBJ databases">
        <title>The complete genome sequence of the rumen methanogen Methanobrevibacter millerae SM9.</title>
        <authorList>
            <person name="Leahy S.C."/>
            <person name="Kelly W.J."/>
            <person name="Pacheco D.M."/>
            <person name="Li D."/>
            <person name="Altermann E."/>
            <person name="Attwood G.T."/>
        </authorList>
    </citation>
    <scope>NUCLEOTIDE SEQUENCE [LARGE SCALE GENOMIC DNA]</scope>
    <source>
        <strain evidence="4 5">SM9</strain>
    </source>
</reference>
<dbReference type="OrthoDB" id="46222at2157"/>
<gene>
    <name evidence="4" type="ORF">sm9_1987</name>
</gene>
<dbReference type="SUPFAM" id="SSF53448">
    <property type="entry name" value="Nucleotide-diphospho-sugar transferases"/>
    <property type="match status" value="1"/>
</dbReference>
<dbReference type="EMBL" id="CP011266">
    <property type="protein sequence ID" value="ALT69747.1"/>
    <property type="molecule type" value="Genomic_DNA"/>
</dbReference>
<dbReference type="AlphaFoldDB" id="A0A0U2TVH0"/>
<accession>A0A0U2TVH0</accession>
<keyword evidence="5" id="KW-1185">Reference proteome</keyword>
<keyword evidence="1" id="KW-0328">Glycosyltransferase</keyword>
<sequence length="442" mass="52365">MNNPKVSIIIPVYNSESLLTDCLMSVKNQTLSDIEIICIDDGSTDNSFKILKDFSNGDKRFKIFHQENSGAGFSRNVALEKVTGDFVLFLDSDDWIEKDTCEKLYNQAINLHSDLVLFDAVRHLPDNQSMDLIHFLGVDSNKDFSSLSFDYKLVKNKVLNAYFGVIWSKFYKSSFIFENNIKFPYHKLYNDVEFHVKSMLLAKRISYFPKIFYHYNRIGQDSLQTLYVSSSEAIVFYDVMCGIKEFLLENNFFDEFKLEFIEFTFKEFERKLNEIDDEFKLQYFEKIKLFLKSLNISAHDLNKISFYYLVFYIHSMISENYAEFKLMQDNYNGDVSLDDLDDISYSEKYLIKDYLFILENNFSQLVNYSEELEYYLNFYKQKSLSNKKLINHYSSDEVMHLNDMIKYLNQQNDYLMDENLELKNQLNESIISKIIKKISGLR</sequence>
<dbReference type="Proteomes" id="UP000067738">
    <property type="component" value="Chromosome"/>
</dbReference>
<dbReference type="InterPro" id="IPR001173">
    <property type="entry name" value="Glyco_trans_2-like"/>
</dbReference>
<dbReference type="KEGG" id="mmil:sm9_1987"/>
<name>A0A0U2TVH0_9EURY</name>
<dbReference type="Pfam" id="PF00535">
    <property type="entry name" value="Glycos_transf_2"/>
    <property type="match status" value="1"/>
</dbReference>
<dbReference type="GO" id="GO:0016757">
    <property type="term" value="F:glycosyltransferase activity"/>
    <property type="evidence" value="ECO:0007669"/>
    <property type="project" value="UniProtKB-KW"/>
</dbReference>
<dbReference type="PANTHER" id="PTHR22916:SF51">
    <property type="entry name" value="GLYCOSYLTRANSFERASE EPSH-RELATED"/>
    <property type="match status" value="1"/>
</dbReference>
<proteinExistence type="predicted"/>
<evidence type="ECO:0000256" key="1">
    <source>
        <dbReference type="ARBA" id="ARBA00022676"/>
    </source>
</evidence>
<dbReference type="CDD" id="cd00761">
    <property type="entry name" value="Glyco_tranf_GTA_type"/>
    <property type="match status" value="1"/>
</dbReference>
<dbReference type="GeneID" id="26736941"/>
<dbReference type="PATRIC" id="fig|230361.4.peg.2054"/>
<protein>
    <submittedName>
        <fullName evidence="4">Glycosyl transferase GT2 family</fullName>
    </submittedName>
</protein>
<evidence type="ECO:0000313" key="4">
    <source>
        <dbReference type="EMBL" id="ALT69747.1"/>
    </source>
</evidence>
<dbReference type="RefSeq" id="WP_058739967.1">
    <property type="nucleotide sequence ID" value="NZ_CP011266.1"/>
</dbReference>
<feature type="domain" description="Glycosyltransferase 2-like" evidence="3">
    <location>
        <begin position="7"/>
        <end position="134"/>
    </location>
</feature>
<dbReference type="Gene3D" id="3.90.550.10">
    <property type="entry name" value="Spore Coat Polysaccharide Biosynthesis Protein SpsA, Chain A"/>
    <property type="match status" value="1"/>
</dbReference>
<evidence type="ECO:0000313" key="5">
    <source>
        <dbReference type="Proteomes" id="UP000067738"/>
    </source>
</evidence>